<keyword evidence="1" id="KW-0472">Membrane</keyword>
<dbReference type="Proteomes" id="UP000241074">
    <property type="component" value="Chromosome"/>
</dbReference>
<feature type="transmembrane region" description="Helical" evidence="1">
    <location>
        <begin position="42"/>
        <end position="65"/>
    </location>
</feature>
<organism evidence="2 3">
    <name type="scientific">Ahniella affigens</name>
    <dbReference type="NCBI Taxonomy" id="2021234"/>
    <lineage>
        <taxon>Bacteria</taxon>
        <taxon>Pseudomonadati</taxon>
        <taxon>Pseudomonadota</taxon>
        <taxon>Gammaproteobacteria</taxon>
        <taxon>Lysobacterales</taxon>
        <taxon>Rhodanobacteraceae</taxon>
        <taxon>Ahniella</taxon>
    </lineage>
</organism>
<gene>
    <name evidence="2" type="ORF">C7S18_04425</name>
</gene>
<name>A0A2P1PNT9_9GAMM</name>
<keyword evidence="1" id="KW-1133">Transmembrane helix</keyword>
<keyword evidence="3" id="KW-1185">Reference proteome</keyword>
<evidence type="ECO:0000313" key="2">
    <source>
        <dbReference type="EMBL" id="AVP96487.1"/>
    </source>
</evidence>
<evidence type="ECO:0008006" key="4">
    <source>
        <dbReference type="Google" id="ProtNLM"/>
    </source>
</evidence>
<evidence type="ECO:0000313" key="3">
    <source>
        <dbReference type="Proteomes" id="UP000241074"/>
    </source>
</evidence>
<dbReference type="KEGG" id="xba:C7S18_04425"/>
<dbReference type="AlphaFoldDB" id="A0A2P1PNT9"/>
<reference evidence="2 3" key="2">
    <citation type="submission" date="2018-03" db="EMBL/GenBank/DDBJ databases">
        <authorList>
            <person name="Keele B.F."/>
        </authorList>
    </citation>
    <scope>NUCLEOTIDE SEQUENCE [LARGE SCALE GENOMIC DNA]</scope>
    <source>
        <strain evidence="2 3">D13</strain>
    </source>
</reference>
<evidence type="ECO:0000256" key="1">
    <source>
        <dbReference type="SAM" id="Phobius"/>
    </source>
</evidence>
<dbReference type="EMBL" id="CP027860">
    <property type="protein sequence ID" value="AVP96487.1"/>
    <property type="molecule type" value="Genomic_DNA"/>
</dbReference>
<sequence>MQPIDEKLRTVNTAVLSVAVMYTIFVAVRLSKTPLVNPAIDASIVFFTSIGFYRMLIAGTLWAMANVKVLHKLYWGKSYVDGLWSYTYTIDGEEDGKMYFGVWRFEQSLYTTSVVGFGLSDSFSVRSRIRSVTDFISNGAMREFINVRNDSMESAVDYYSRTSMFFERGKSWLGYPTRMRGKTIIYGGPRGGRVCNNVFVRHPEAKTEQDVIDEIKRNLINYGAVHPEKPMKTNRLK</sequence>
<keyword evidence="1" id="KW-0812">Transmembrane</keyword>
<feature type="transmembrane region" description="Helical" evidence="1">
    <location>
        <begin position="12"/>
        <end position="30"/>
    </location>
</feature>
<protein>
    <recommendedName>
        <fullName evidence="4">SMODS-associating 2TM beta-strand rich effector domain-containing protein</fullName>
    </recommendedName>
</protein>
<reference evidence="2 3" key="1">
    <citation type="submission" date="2018-03" db="EMBL/GenBank/DDBJ databases">
        <title>Ahniella affigens gen. nov., sp. nov., a gammaproteobacterium isolated from sandy soil near a stream.</title>
        <authorList>
            <person name="Ko Y."/>
            <person name="Kim J.-H."/>
        </authorList>
    </citation>
    <scope>NUCLEOTIDE SEQUENCE [LARGE SCALE GENOMIC DNA]</scope>
    <source>
        <strain evidence="2 3">D13</strain>
    </source>
</reference>
<accession>A0A2P1PNT9</accession>
<proteinExistence type="predicted"/>